<dbReference type="Proteomes" id="UP000197666">
    <property type="component" value="Unassembled WGS sequence"/>
</dbReference>
<keyword evidence="10" id="KW-0503">Monooxygenase</keyword>
<evidence type="ECO:0000256" key="12">
    <source>
        <dbReference type="PIRSR" id="PIRSR602401-1"/>
    </source>
</evidence>
<evidence type="ECO:0000256" key="10">
    <source>
        <dbReference type="ARBA" id="ARBA00023033"/>
    </source>
</evidence>
<dbReference type="InterPro" id="IPR002401">
    <property type="entry name" value="Cyt_P450_E_grp-I"/>
</dbReference>
<dbReference type="GO" id="GO:0016020">
    <property type="term" value="C:membrane"/>
    <property type="evidence" value="ECO:0007669"/>
    <property type="project" value="UniProtKB-SubCell"/>
</dbReference>
<dbReference type="FunFam" id="1.10.630.10:FF:000063">
    <property type="entry name" value="Cytochrome P450 monooxygenase"/>
    <property type="match status" value="1"/>
</dbReference>
<dbReference type="GO" id="GO:0016787">
    <property type="term" value="F:hydrolase activity"/>
    <property type="evidence" value="ECO:0007669"/>
    <property type="project" value="UniProtKB-KW"/>
</dbReference>
<dbReference type="VEuPathDB" id="FungiDB:M747DRAFT_317834"/>
<comment type="similarity">
    <text evidence="3">Belongs to the cytochrome P450 family.</text>
</comment>
<evidence type="ECO:0000256" key="3">
    <source>
        <dbReference type="ARBA" id="ARBA00010617"/>
    </source>
</evidence>
<dbReference type="GO" id="GO:0020037">
    <property type="term" value="F:heme binding"/>
    <property type="evidence" value="ECO:0007669"/>
    <property type="project" value="InterPro"/>
</dbReference>
<evidence type="ECO:0000256" key="13">
    <source>
        <dbReference type="SAM" id="MobiDB-lite"/>
    </source>
</evidence>
<comment type="caution">
    <text evidence="14">The sequence shown here is derived from an EMBL/GenBank/DDBJ whole genome shotgun (WGS) entry which is preliminary data.</text>
</comment>
<evidence type="ECO:0000256" key="2">
    <source>
        <dbReference type="ARBA" id="ARBA00004370"/>
    </source>
</evidence>
<dbReference type="SUPFAM" id="SSF48264">
    <property type="entry name" value="Cytochrome P450"/>
    <property type="match status" value="1"/>
</dbReference>
<comment type="cofactor">
    <cofactor evidence="1 12">
        <name>heme</name>
        <dbReference type="ChEBI" id="CHEBI:30413"/>
    </cofactor>
</comment>
<dbReference type="InterPro" id="IPR050121">
    <property type="entry name" value="Cytochrome_P450_monoxygenase"/>
</dbReference>
<dbReference type="AlphaFoldDB" id="A0A505I1H4"/>
<dbReference type="PRINTS" id="PR00463">
    <property type="entry name" value="EP450I"/>
</dbReference>
<feature type="binding site" description="axial binding residue" evidence="12">
    <location>
        <position position="645"/>
    </location>
    <ligand>
        <name>heme</name>
        <dbReference type="ChEBI" id="CHEBI:30413"/>
    </ligand>
    <ligandPart>
        <name>Fe</name>
        <dbReference type="ChEBI" id="CHEBI:18248"/>
    </ligandPart>
</feature>
<dbReference type="InterPro" id="IPR036396">
    <property type="entry name" value="Cyt_P450_sf"/>
</dbReference>
<keyword evidence="6 12" id="KW-0479">Metal-binding</keyword>
<keyword evidence="9 12" id="KW-0408">Iron</keyword>
<comment type="subcellular location">
    <subcellularLocation>
        <location evidence="2">Membrane</location>
    </subcellularLocation>
</comment>
<dbReference type="VEuPathDB" id="FungiDB:An05g01120"/>
<evidence type="ECO:0000256" key="9">
    <source>
        <dbReference type="ARBA" id="ARBA00023004"/>
    </source>
</evidence>
<dbReference type="Pfam" id="PF00067">
    <property type="entry name" value="p450"/>
    <property type="match status" value="1"/>
</dbReference>
<accession>A0A505I1H4</accession>
<name>A0A505I1H4_ASPNG</name>
<evidence type="ECO:0000256" key="11">
    <source>
        <dbReference type="ARBA" id="ARBA00023136"/>
    </source>
</evidence>
<sequence>MGQDATHGDFDHSMSQNSHQVPATADEPVSEAKLLDIQYGKCYWLSKEGYGKVGGDPNTWNILTFGNSDEKRIFKLCYRRNSCFNEQPKSGGGQSVSSSHAFWLWDYQGWNKNTKVGPGYLATSGWNWFFAAGGGYCNTISFKANQNSDDDEDAVGAESNAPTIRLSIGYATEESSPLTGLEIRSDKKLYRADPKNSPYVTLKFHEILGRVIYLLFLHPLAKFPGPIFASLTHGYGAYHSWKGDAHLDMWRLHEKHGDFVRYMPNSVFIRNADALHAIYSTKAYASVVKSPHYEVLQAGSVGSTFSLRGGHEHLRRRRIVSTALSEKAQRGMDPRIAVHVRKFCEAVLPARQGELGEPMNMAEWCGYLTFDLMSDLVFSASYNLLGREKFRYMPEVIDKSNVRMSVLAYMPILAAWRAVDGIFFRDALIARNRFLRFVVRAVRERANRALGKWAPDALDPCKPRDDIYSALATAKDPDTGEGFKPSEMVSESTTLVVAGSDTTSTAIAATLFYLADNRFAYEKAAQEVRTVFAGKSLGSEEALSGPELSQCTYLRACIDEALRMSPPNGAALTREVLPGGLTVGDIHIPGGVTVAVPLYAIHHDERYYVDPFTYRPERWLEDDGTGSIKRARLVFNPFSLGMRGCLGRSLAYHELMTTVATVLYLSDFEFAEGPMSKVGRGVPGAVYGRHRENEYQLREHITGQKDGPWLRFSRREISG</sequence>
<keyword evidence="4 12" id="KW-0349">Heme</keyword>
<dbReference type="GO" id="GO:0016705">
    <property type="term" value="F:oxidoreductase activity, acting on paired donors, with incorporation or reduction of molecular oxygen"/>
    <property type="evidence" value="ECO:0007669"/>
    <property type="project" value="InterPro"/>
</dbReference>
<evidence type="ECO:0000313" key="15">
    <source>
        <dbReference type="Proteomes" id="UP000197666"/>
    </source>
</evidence>
<evidence type="ECO:0000256" key="8">
    <source>
        <dbReference type="ARBA" id="ARBA00023002"/>
    </source>
</evidence>
<keyword evidence="5" id="KW-0812">Transmembrane</keyword>
<evidence type="ECO:0000313" key="14">
    <source>
        <dbReference type="EMBL" id="TPR05420.1"/>
    </source>
</evidence>
<protein>
    <submittedName>
        <fullName evidence="14">Alpha/beta hydrolase family protein</fullName>
    </submittedName>
</protein>
<dbReference type="VEuPathDB" id="FungiDB:ASPNIDRAFT2_1084668"/>
<evidence type="ECO:0000256" key="4">
    <source>
        <dbReference type="ARBA" id="ARBA00022617"/>
    </source>
</evidence>
<keyword evidence="7" id="KW-1133">Transmembrane helix</keyword>
<keyword evidence="14" id="KW-0378">Hydrolase</keyword>
<proteinExistence type="inferred from homology"/>
<reference evidence="15" key="1">
    <citation type="submission" date="2018-10" db="EMBL/GenBank/DDBJ databases">
        <title>FDA dAtabase for Regulatory Grade micrObial Sequences (FDA-ARGOS): Supporting development and validation of Infectious Disease Dx tests.</title>
        <authorList>
            <person name="Kerrigan L."/>
            <person name="Tallon L."/>
            <person name="Sadzewicz L."/>
            <person name="Sengamalay N."/>
            <person name="Ott S."/>
            <person name="Godinez A."/>
            <person name="Nagaraj S."/>
            <person name="Vavikolanu K."/>
            <person name="Nadendla S."/>
            <person name="George J."/>
            <person name="Sichtig H."/>
        </authorList>
    </citation>
    <scope>NUCLEOTIDE SEQUENCE [LARGE SCALE GENOMIC DNA]</scope>
    <source>
        <strain evidence="15">FDAARGOS_311</strain>
    </source>
</reference>
<dbReference type="PRINTS" id="PR00385">
    <property type="entry name" value="P450"/>
</dbReference>
<evidence type="ECO:0000256" key="1">
    <source>
        <dbReference type="ARBA" id="ARBA00001971"/>
    </source>
</evidence>
<dbReference type="PANTHER" id="PTHR24305:SF237">
    <property type="entry name" value="CYTOCHROME P450 MONOOXYGENASE ATNE-RELATED"/>
    <property type="match status" value="1"/>
</dbReference>
<dbReference type="PANTHER" id="PTHR24305">
    <property type="entry name" value="CYTOCHROME P450"/>
    <property type="match status" value="1"/>
</dbReference>
<dbReference type="InterPro" id="IPR017972">
    <property type="entry name" value="Cyt_P450_CS"/>
</dbReference>
<dbReference type="Gene3D" id="1.10.630.10">
    <property type="entry name" value="Cytochrome P450"/>
    <property type="match status" value="1"/>
</dbReference>
<dbReference type="VEuPathDB" id="FungiDB:An05g01140"/>
<keyword evidence="11" id="KW-0472">Membrane</keyword>
<dbReference type="VEuPathDB" id="FungiDB:ASPNIDRAFT2_1083989"/>
<feature type="compositionally biased region" description="Basic and acidic residues" evidence="13">
    <location>
        <begin position="1"/>
        <end position="12"/>
    </location>
</feature>
<evidence type="ECO:0000256" key="7">
    <source>
        <dbReference type="ARBA" id="ARBA00022989"/>
    </source>
</evidence>
<organism evidence="14 15">
    <name type="scientific">Aspergillus niger</name>
    <dbReference type="NCBI Taxonomy" id="5061"/>
    <lineage>
        <taxon>Eukaryota</taxon>
        <taxon>Fungi</taxon>
        <taxon>Dikarya</taxon>
        <taxon>Ascomycota</taxon>
        <taxon>Pezizomycotina</taxon>
        <taxon>Eurotiomycetes</taxon>
        <taxon>Eurotiomycetidae</taxon>
        <taxon>Eurotiales</taxon>
        <taxon>Aspergillaceae</taxon>
        <taxon>Aspergillus</taxon>
        <taxon>Aspergillus subgen. Circumdati</taxon>
    </lineage>
</organism>
<keyword evidence="8" id="KW-0560">Oxidoreductase</keyword>
<dbReference type="CDD" id="cd11061">
    <property type="entry name" value="CYP67-like"/>
    <property type="match status" value="1"/>
</dbReference>
<feature type="region of interest" description="Disordered" evidence="13">
    <location>
        <begin position="1"/>
        <end position="27"/>
    </location>
</feature>
<dbReference type="InterPro" id="IPR001128">
    <property type="entry name" value="Cyt_P450"/>
</dbReference>
<dbReference type="GO" id="GO:0004497">
    <property type="term" value="F:monooxygenase activity"/>
    <property type="evidence" value="ECO:0007669"/>
    <property type="project" value="UniProtKB-KW"/>
</dbReference>
<evidence type="ECO:0000256" key="5">
    <source>
        <dbReference type="ARBA" id="ARBA00022692"/>
    </source>
</evidence>
<dbReference type="EMBL" id="NKJJ02000002">
    <property type="protein sequence ID" value="TPR05420.1"/>
    <property type="molecule type" value="Genomic_DNA"/>
</dbReference>
<dbReference type="VEuPathDB" id="FungiDB:ATCC64974_41950"/>
<dbReference type="VEuPathDB" id="FungiDB:M747DRAFT_325478"/>
<dbReference type="GO" id="GO:0005506">
    <property type="term" value="F:iron ion binding"/>
    <property type="evidence" value="ECO:0007669"/>
    <property type="project" value="InterPro"/>
</dbReference>
<gene>
    <name evidence="14" type="ORF">CAN33_0034645</name>
</gene>
<dbReference type="VEuPathDB" id="FungiDB:ATCC64974_41940"/>
<dbReference type="PROSITE" id="PS00086">
    <property type="entry name" value="CYTOCHROME_P450"/>
    <property type="match status" value="1"/>
</dbReference>
<evidence type="ECO:0000256" key="6">
    <source>
        <dbReference type="ARBA" id="ARBA00022723"/>
    </source>
</evidence>
<dbReference type="GO" id="GO:1902181">
    <property type="term" value="P:verruculogen biosynthetic process"/>
    <property type="evidence" value="ECO:0007669"/>
    <property type="project" value="UniProtKB-ARBA"/>
</dbReference>